<evidence type="ECO:0000313" key="20">
    <source>
        <dbReference type="EMBL" id="EDV23840.1"/>
    </source>
</evidence>
<feature type="transmembrane region" description="Helical" evidence="19">
    <location>
        <begin position="135"/>
        <end position="157"/>
    </location>
</feature>
<comment type="pathway">
    <text evidence="3">Lipid metabolism; phospholipid metabolism.</text>
</comment>
<evidence type="ECO:0000256" key="10">
    <source>
        <dbReference type="ARBA" id="ARBA00023098"/>
    </source>
</evidence>
<dbReference type="OrthoDB" id="5974730at2759"/>
<evidence type="ECO:0000256" key="4">
    <source>
        <dbReference type="ARBA" id="ARBA00010323"/>
    </source>
</evidence>
<evidence type="ECO:0000256" key="7">
    <source>
        <dbReference type="ARBA" id="ARBA00022692"/>
    </source>
</evidence>
<keyword evidence="8" id="KW-0256">Endoplasmic reticulum</keyword>
<protein>
    <recommendedName>
        <fullName evidence="18">Lysophospholipid acyltransferase 5</fullName>
        <ecNumber evidence="16">2.3.1.23</ecNumber>
        <ecNumber evidence="17">2.3.1.n6</ecNumber>
    </recommendedName>
</protein>
<keyword evidence="13" id="KW-1208">Phospholipid metabolism</keyword>
<dbReference type="InterPro" id="IPR004299">
    <property type="entry name" value="MBOAT_fam"/>
</dbReference>
<organism evidence="20 21">
    <name type="scientific">Trichoplax adhaerens</name>
    <name type="common">Trichoplax reptans</name>
    <dbReference type="NCBI Taxonomy" id="10228"/>
    <lineage>
        <taxon>Eukaryota</taxon>
        <taxon>Metazoa</taxon>
        <taxon>Placozoa</taxon>
        <taxon>Uniplacotomia</taxon>
        <taxon>Trichoplacea</taxon>
        <taxon>Trichoplacidae</taxon>
        <taxon>Trichoplax</taxon>
    </lineage>
</organism>
<comment type="pathway">
    <text evidence="15">Phospholipid metabolism.</text>
</comment>
<dbReference type="Proteomes" id="UP000009022">
    <property type="component" value="Unassembled WGS sequence"/>
</dbReference>
<evidence type="ECO:0000256" key="14">
    <source>
        <dbReference type="ARBA" id="ARBA00023315"/>
    </source>
</evidence>
<evidence type="ECO:0000256" key="3">
    <source>
        <dbReference type="ARBA" id="ARBA00005074"/>
    </source>
</evidence>
<sequence length="421" mass="49000">MTSSRLPLALIYSCLIRNRKPNIQHCYFSVCGLAITYYMYGAESIHCLVNILLDYILLKVCGGTLISVILAFVMNMSYLSYGYYNKSKDQYDVTWTLVHCILTLKLTAVVFDCYDGARDKQKLEDFQKENRLERIPTLLELLGLSYFFGSVIIGPQINMKRYLSFVSGELINPKDDRFSEKLKYGVYRILGGSIYLILYGIFFPKFHYKLILTPGFQEGSCIMTGISYNPSAVKVGYDKWSSLANCHPWPFETECTLQSLIHNFNITTNDWMVRYVYKRLKFLGSKILCHFGSLAFISLWHGFYAGYYLNFAWEFITVLLEKQAGNVFSTIYGAPFYQSHPLLKLALFPLAYFMRHMILAFGMMVFTLLRLDWCLQAYKVFGYANFYCVVYWIIFYTTFRVFKSRLFPSSRRNIKTGKAEE</sequence>
<dbReference type="GO" id="GO:0016020">
    <property type="term" value="C:membrane"/>
    <property type="evidence" value="ECO:0000318"/>
    <property type="project" value="GO_Central"/>
</dbReference>
<feature type="transmembrane region" description="Helical" evidence="19">
    <location>
        <begin position="381"/>
        <end position="402"/>
    </location>
</feature>
<comment type="similarity">
    <text evidence="4">Belongs to the membrane-bound acyltransferase family.</text>
</comment>
<evidence type="ECO:0000256" key="15">
    <source>
        <dbReference type="ARBA" id="ARBA00025707"/>
    </source>
</evidence>
<evidence type="ECO:0000256" key="6">
    <source>
        <dbReference type="ARBA" id="ARBA00022679"/>
    </source>
</evidence>
<keyword evidence="6" id="KW-0808">Transferase</keyword>
<evidence type="ECO:0000256" key="8">
    <source>
        <dbReference type="ARBA" id="ARBA00022824"/>
    </source>
</evidence>
<dbReference type="GO" id="GO:0036152">
    <property type="term" value="P:phosphatidylethanolamine acyl-chain remodeling"/>
    <property type="evidence" value="ECO:0000318"/>
    <property type="project" value="GO_Central"/>
</dbReference>
<evidence type="ECO:0000256" key="12">
    <source>
        <dbReference type="ARBA" id="ARBA00023209"/>
    </source>
</evidence>
<gene>
    <name evidence="20" type="ORF">TRIADDRAFT_57452</name>
</gene>
<evidence type="ECO:0000256" key="17">
    <source>
        <dbReference type="ARBA" id="ARBA00038923"/>
    </source>
</evidence>
<evidence type="ECO:0000256" key="13">
    <source>
        <dbReference type="ARBA" id="ARBA00023264"/>
    </source>
</evidence>
<evidence type="ECO:0000256" key="5">
    <source>
        <dbReference type="ARBA" id="ARBA00022516"/>
    </source>
</evidence>
<dbReference type="EC" id="2.3.1.n6" evidence="17"/>
<dbReference type="GO" id="GO:0071617">
    <property type="term" value="F:lysophospholipid acyltransferase activity"/>
    <property type="evidence" value="ECO:0000318"/>
    <property type="project" value="GO_Central"/>
</dbReference>
<evidence type="ECO:0000256" key="2">
    <source>
        <dbReference type="ARBA" id="ARBA00004240"/>
    </source>
</evidence>
<dbReference type="GeneID" id="6754944"/>
<name>B3RZH3_TRIAD</name>
<evidence type="ECO:0000256" key="19">
    <source>
        <dbReference type="SAM" id="Phobius"/>
    </source>
</evidence>
<dbReference type="AlphaFoldDB" id="B3RZH3"/>
<feature type="transmembrane region" description="Helical" evidence="19">
    <location>
        <begin position="185"/>
        <end position="203"/>
    </location>
</feature>
<keyword evidence="21" id="KW-1185">Reference proteome</keyword>
<accession>B3RZH3</accession>
<evidence type="ECO:0000256" key="1">
    <source>
        <dbReference type="ARBA" id="ARBA00004141"/>
    </source>
</evidence>
<keyword evidence="5" id="KW-0444">Lipid biosynthesis</keyword>
<dbReference type="STRING" id="10228.B3RZH3"/>
<dbReference type="PANTHER" id="PTHR13906:SF14">
    <property type="entry name" value="LYSOPHOSPHOLIPID ACYLTRANSFERASE 5"/>
    <property type="match status" value="1"/>
</dbReference>
<dbReference type="InterPro" id="IPR049941">
    <property type="entry name" value="LPLAT_7/PORCN-like"/>
</dbReference>
<evidence type="ECO:0000256" key="16">
    <source>
        <dbReference type="ARBA" id="ARBA00026120"/>
    </source>
</evidence>
<dbReference type="GO" id="GO:0030258">
    <property type="term" value="P:lipid modification"/>
    <property type="evidence" value="ECO:0000318"/>
    <property type="project" value="GO_Central"/>
</dbReference>
<proteinExistence type="inferred from homology"/>
<dbReference type="GO" id="GO:0047184">
    <property type="term" value="F:1-acylglycerophosphocholine O-acyltransferase activity"/>
    <property type="evidence" value="ECO:0000318"/>
    <property type="project" value="GO_Central"/>
</dbReference>
<keyword evidence="14" id="KW-0012">Acyltransferase</keyword>
<evidence type="ECO:0000256" key="11">
    <source>
        <dbReference type="ARBA" id="ARBA00023136"/>
    </source>
</evidence>
<feature type="transmembrane region" description="Helical" evidence="19">
    <location>
        <begin position="346"/>
        <end position="369"/>
    </location>
</feature>
<feature type="transmembrane region" description="Helical" evidence="19">
    <location>
        <begin position="52"/>
        <end position="73"/>
    </location>
</feature>
<dbReference type="RefSeq" id="XP_002113366.1">
    <property type="nucleotide sequence ID" value="XM_002113330.1"/>
</dbReference>
<feature type="transmembrane region" description="Helical" evidence="19">
    <location>
        <begin position="22"/>
        <end position="40"/>
    </location>
</feature>
<keyword evidence="9 19" id="KW-1133">Transmembrane helix</keyword>
<dbReference type="CTD" id="6754944"/>
<keyword evidence="12" id="KW-0594">Phospholipid biosynthesis</keyword>
<dbReference type="InParanoid" id="B3RZH3"/>
<evidence type="ECO:0000256" key="9">
    <source>
        <dbReference type="ARBA" id="ARBA00022989"/>
    </source>
</evidence>
<keyword evidence="10" id="KW-0443">Lipid metabolism</keyword>
<dbReference type="PhylomeDB" id="B3RZH3"/>
<dbReference type="EC" id="2.3.1.23" evidence="16"/>
<dbReference type="OMA" id="ERETCAN"/>
<dbReference type="PANTHER" id="PTHR13906">
    <property type="entry name" value="PORCUPINE"/>
    <property type="match status" value="1"/>
</dbReference>
<reference evidence="20 21" key="1">
    <citation type="journal article" date="2008" name="Nature">
        <title>The Trichoplax genome and the nature of placozoans.</title>
        <authorList>
            <person name="Srivastava M."/>
            <person name="Begovic E."/>
            <person name="Chapman J."/>
            <person name="Putnam N.H."/>
            <person name="Hellsten U."/>
            <person name="Kawashima T."/>
            <person name="Kuo A."/>
            <person name="Mitros T."/>
            <person name="Salamov A."/>
            <person name="Carpenter M.L."/>
            <person name="Signorovitch A.Y."/>
            <person name="Moreno M.A."/>
            <person name="Kamm K."/>
            <person name="Grimwood J."/>
            <person name="Schmutz J."/>
            <person name="Shapiro H."/>
            <person name="Grigoriev I.V."/>
            <person name="Buss L.W."/>
            <person name="Schierwater B."/>
            <person name="Dellaporta S.L."/>
            <person name="Rokhsar D.S."/>
        </authorList>
    </citation>
    <scope>NUCLEOTIDE SEQUENCE [LARGE SCALE GENOMIC DNA]</scope>
    <source>
        <strain evidence="20 21">Grell-BS-1999</strain>
    </source>
</reference>
<keyword evidence="7 19" id="KW-0812">Transmembrane</keyword>
<dbReference type="eggNOG" id="KOG2705">
    <property type="taxonomic scope" value="Eukaryota"/>
</dbReference>
<feature type="transmembrane region" description="Helical" evidence="19">
    <location>
        <begin position="287"/>
        <end position="309"/>
    </location>
</feature>
<comment type="subcellular location">
    <subcellularLocation>
        <location evidence="2">Endoplasmic reticulum</location>
    </subcellularLocation>
    <subcellularLocation>
        <location evidence="1">Membrane</location>
        <topology evidence="1">Multi-pass membrane protein</topology>
    </subcellularLocation>
</comment>
<dbReference type="GO" id="GO:0005783">
    <property type="term" value="C:endoplasmic reticulum"/>
    <property type="evidence" value="ECO:0007669"/>
    <property type="project" value="UniProtKB-SubCell"/>
</dbReference>
<dbReference type="HOGENOM" id="CLU_011340_6_0_1"/>
<feature type="transmembrane region" description="Helical" evidence="19">
    <location>
        <begin position="93"/>
        <end position="114"/>
    </location>
</feature>
<evidence type="ECO:0000256" key="18">
    <source>
        <dbReference type="ARBA" id="ARBA00039721"/>
    </source>
</evidence>
<dbReference type="Pfam" id="PF03062">
    <property type="entry name" value="MBOAT"/>
    <property type="match status" value="1"/>
</dbReference>
<dbReference type="KEGG" id="tad:TRIADDRAFT_57452"/>
<evidence type="ECO:0000313" key="21">
    <source>
        <dbReference type="Proteomes" id="UP000009022"/>
    </source>
</evidence>
<dbReference type="EMBL" id="DS985246">
    <property type="protein sequence ID" value="EDV23840.1"/>
    <property type="molecule type" value="Genomic_DNA"/>
</dbReference>
<keyword evidence="11 19" id="KW-0472">Membrane</keyword>
<dbReference type="GO" id="GO:0006656">
    <property type="term" value="P:phosphatidylcholine biosynthetic process"/>
    <property type="evidence" value="ECO:0000318"/>
    <property type="project" value="GO_Central"/>
</dbReference>